<dbReference type="Pfam" id="PF00149">
    <property type="entry name" value="Metallophos"/>
    <property type="match status" value="1"/>
</dbReference>
<dbReference type="PANTHER" id="PTHR45668">
    <property type="entry name" value="SERINE/THREONINE-PROTEIN PHOSPHATASE 5-RELATED"/>
    <property type="match status" value="1"/>
</dbReference>
<protein>
    <recommendedName>
        <fullName evidence="4">Serine/threonine-protein phosphatase</fullName>
        <ecNumber evidence="4">3.1.3.16</ecNumber>
    </recommendedName>
</protein>
<keyword evidence="2" id="KW-0479">Metal-binding</keyword>
<evidence type="ECO:0000313" key="8">
    <source>
        <dbReference type="Proteomes" id="UP001281761"/>
    </source>
</evidence>
<comment type="cofactor">
    <cofactor evidence="1">
        <name>Mn(2+)</name>
        <dbReference type="ChEBI" id="CHEBI:29035"/>
    </cofactor>
</comment>
<dbReference type="EC" id="3.1.3.16" evidence="4"/>
<keyword evidence="3" id="KW-0464">Manganese</keyword>
<accession>A0ABQ9YKD3</accession>
<name>A0ABQ9YKD3_9EUKA</name>
<comment type="caution">
    <text evidence="7">The sequence shown here is derived from an EMBL/GenBank/DDBJ whole genome shotgun (WGS) entry which is preliminary data.</text>
</comment>
<organism evidence="7 8">
    <name type="scientific">Blattamonas nauphoetae</name>
    <dbReference type="NCBI Taxonomy" id="2049346"/>
    <lineage>
        <taxon>Eukaryota</taxon>
        <taxon>Metamonada</taxon>
        <taxon>Preaxostyla</taxon>
        <taxon>Oxymonadida</taxon>
        <taxon>Blattamonas</taxon>
    </lineage>
</organism>
<keyword evidence="4 7" id="KW-0378">Hydrolase</keyword>
<dbReference type="SUPFAM" id="SSF56300">
    <property type="entry name" value="Metallo-dependent phosphatases"/>
    <property type="match status" value="1"/>
</dbReference>
<reference evidence="7 8" key="1">
    <citation type="journal article" date="2022" name="bioRxiv">
        <title>Genomics of Preaxostyla Flagellates Illuminates Evolutionary Transitions and the Path Towards Mitochondrial Loss.</title>
        <authorList>
            <person name="Novak L.V.F."/>
            <person name="Treitli S.C."/>
            <person name="Pyrih J."/>
            <person name="Halakuc P."/>
            <person name="Pipaliya S.V."/>
            <person name="Vacek V."/>
            <person name="Brzon O."/>
            <person name="Soukal P."/>
            <person name="Eme L."/>
            <person name="Dacks J.B."/>
            <person name="Karnkowska A."/>
            <person name="Elias M."/>
            <person name="Hampl V."/>
        </authorList>
    </citation>
    <scope>NUCLEOTIDE SEQUENCE [LARGE SCALE GENOMIC DNA]</scope>
    <source>
        <strain evidence="7">NAU3</strain>
        <tissue evidence="7">Gut</tissue>
    </source>
</reference>
<evidence type="ECO:0000313" key="7">
    <source>
        <dbReference type="EMBL" id="KAK2964215.1"/>
    </source>
</evidence>
<dbReference type="EMBL" id="JARBJD010000003">
    <property type="protein sequence ID" value="KAK2964215.1"/>
    <property type="molecule type" value="Genomic_DNA"/>
</dbReference>
<dbReference type="PRINTS" id="PR00114">
    <property type="entry name" value="STPHPHTASE"/>
</dbReference>
<dbReference type="PROSITE" id="PS00125">
    <property type="entry name" value="SER_THR_PHOSPHATASE"/>
    <property type="match status" value="1"/>
</dbReference>
<feature type="region of interest" description="Disordered" evidence="5">
    <location>
        <begin position="1"/>
        <end position="25"/>
    </location>
</feature>
<evidence type="ECO:0000256" key="4">
    <source>
        <dbReference type="RuleBase" id="RU004273"/>
    </source>
</evidence>
<evidence type="ECO:0000256" key="5">
    <source>
        <dbReference type="SAM" id="MobiDB-lite"/>
    </source>
</evidence>
<dbReference type="Proteomes" id="UP001281761">
    <property type="component" value="Unassembled WGS sequence"/>
</dbReference>
<gene>
    <name evidence="7" type="ORF">BLNAU_746</name>
</gene>
<comment type="catalytic activity">
    <reaction evidence="4">
        <text>O-phospho-L-threonyl-[protein] + H2O = L-threonyl-[protein] + phosphate</text>
        <dbReference type="Rhea" id="RHEA:47004"/>
        <dbReference type="Rhea" id="RHEA-COMP:11060"/>
        <dbReference type="Rhea" id="RHEA-COMP:11605"/>
        <dbReference type="ChEBI" id="CHEBI:15377"/>
        <dbReference type="ChEBI" id="CHEBI:30013"/>
        <dbReference type="ChEBI" id="CHEBI:43474"/>
        <dbReference type="ChEBI" id="CHEBI:61977"/>
        <dbReference type="EC" id="3.1.3.16"/>
    </reaction>
</comment>
<feature type="domain" description="Serine/threonine specific protein phosphatases" evidence="6">
    <location>
        <begin position="141"/>
        <end position="146"/>
    </location>
</feature>
<dbReference type="GO" id="GO:0004722">
    <property type="term" value="F:protein serine/threonine phosphatase activity"/>
    <property type="evidence" value="ECO:0007669"/>
    <property type="project" value="UniProtKB-EC"/>
</dbReference>
<dbReference type="Gene3D" id="3.60.21.10">
    <property type="match status" value="1"/>
</dbReference>
<evidence type="ECO:0000259" key="6">
    <source>
        <dbReference type="PROSITE" id="PS00125"/>
    </source>
</evidence>
<feature type="compositionally biased region" description="Polar residues" evidence="5">
    <location>
        <begin position="1"/>
        <end position="16"/>
    </location>
</feature>
<dbReference type="InterPro" id="IPR006186">
    <property type="entry name" value="Ser/Thr-sp_prot-phosphatase"/>
</dbReference>
<dbReference type="InterPro" id="IPR051134">
    <property type="entry name" value="PPP_phosphatase"/>
</dbReference>
<evidence type="ECO:0000256" key="1">
    <source>
        <dbReference type="ARBA" id="ARBA00001936"/>
    </source>
</evidence>
<dbReference type="InterPro" id="IPR004843">
    <property type="entry name" value="Calcineurin-like_PHP"/>
</dbReference>
<dbReference type="InterPro" id="IPR029052">
    <property type="entry name" value="Metallo-depent_PP-like"/>
</dbReference>
<dbReference type="PANTHER" id="PTHR45668:SF9">
    <property type="entry name" value="SERINE_THREONINE-PROTEIN PHOSPHATASE 7"/>
    <property type="match status" value="1"/>
</dbReference>
<keyword evidence="8" id="KW-1185">Reference proteome</keyword>
<evidence type="ECO:0000256" key="3">
    <source>
        <dbReference type="ARBA" id="ARBA00023211"/>
    </source>
</evidence>
<sequence>MSGKKQWNSHRTQTGPPSDPLEVPNPITPDFIPKLQEYFRSENLLTIQQTNSILAQARKTLEVLPNIVELTIHDPDHITLLGDTHGQYYDVLNVFSLNGTPSPDNPYLFNGDFVDRGSFGCEIALLLLSLKIAYPKAIHLLRGNHEASLCTQEYGFKNEVNDKYNETVYQNFLYVFNALPLCAVINKKIFVVHGGLWTRKGVHLDEIKKVNRFLEPGEEGGELLMAQMLWSDPMDYPGQQSSLRPFGCSFGPDYTEAFLEANDLECVVRSHEVRDEGFSIEHGGKLITLFSAPGYCGDTNKGAYLILKGDQCEKEFHKFAASPHPNAPTYFQVQTCSVM</sequence>
<dbReference type="SMART" id="SM00156">
    <property type="entry name" value="PP2Ac"/>
    <property type="match status" value="1"/>
</dbReference>
<evidence type="ECO:0000256" key="2">
    <source>
        <dbReference type="ARBA" id="ARBA00022723"/>
    </source>
</evidence>
<comment type="similarity">
    <text evidence="4">Belongs to the PPP phosphatase family.</text>
</comment>
<proteinExistence type="inferred from homology"/>